<evidence type="ECO:0000313" key="3">
    <source>
        <dbReference type="Proteomes" id="UP001149142"/>
    </source>
</evidence>
<dbReference type="EMBL" id="JAPFGC010000002">
    <property type="protein sequence ID" value="MDA0177233.1"/>
    <property type="molecule type" value="Genomic_DNA"/>
</dbReference>
<proteinExistence type="predicted"/>
<keyword evidence="3" id="KW-1185">Reference proteome</keyword>
<reference evidence="2" key="1">
    <citation type="submission" date="2022-11" db="EMBL/GenBank/DDBJ databases">
        <title>Refractory cell wall polysaccharides provide important carbon source for microbial heterotrophs in the hadal ocean.</title>
        <authorList>
            <person name="Zhu X."/>
        </authorList>
    </citation>
    <scope>NUCLEOTIDE SEQUENCE</scope>
    <source>
        <strain evidence="2">MTRN7</strain>
    </source>
</reference>
<dbReference type="Proteomes" id="UP001149142">
    <property type="component" value="Unassembled WGS sequence"/>
</dbReference>
<feature type="transmembrane region" description="Helical" evidence="1">
    <location>
        <begin position="87"/>
        <end position="106"/>
    </location>
</feature>
<name>A0ABT4RZJ1_9FLAO</name>
<keyword evidence="1" id="KW-0812">Transmembrane</keyword>
<keyword evidence="1" id="KW-0472">Membrane</keyword>
<gene>
    <name evidence="2" type="ORF">OOZ35_06985</name>
</gene>
<protein>
    <submittedName>
        <fullName evidence="2">Zinc-ribbon domain-containing protein</fullName>
    </submittedName>
</protein>
<dbReference type="RefSeq" id="WP_106688236.1">
    <property type="nucleotide sequence ID" value="NZ_CAXQEU010000121.1"/>
</dbReference>
<evidence type="ECO:0000256" key="1">
    <source>
        <dbReference type="SAM" id="Phobius"/>
    </source>
</evidence>
<accession>A0ABT4RZJ1</accession>
<sequence>MIFYGRKASRLKDGKITNVTCPNCDTTTSMNYSIFGKYAYLYWIPTFPMGKENIIECNECKTTFKLKELPNQIKQKFELEKQNGYPIWYFSGLFIISLLIALAFYLSSQNDKNNKIYIEDPQVGDVYSITTEKNGYYSSLKISEIKNDSVFVIFNDYEIDKRSKIYKIDKDQNYTSDSEGYTKSELKDLFNKGIIYDIDRN</sequence>
<organism evidence="2 3">
    <name type="scientific">Mesoflavibacter profundi</name>
    <dbReference type="NCBI Taxonomy" id="2708110"/>
    <lineage>
        <taxon>Bacteria</taxon>
        <taxon>Pseudomonadati</taxon>
        <taxon>Bacteroidota</taxon>
        <taxon>Flavobacteriia</taxon>
        <taxon>Flavobacteriales</taxon>
        <taxon>Flavobacteriaceae</taxon>
        <taxon>Mesoflavibacter</taxon>
    </lineage>
</organism>
<keyword evidence="1" id="KW-1133">Transmembrane helix</keyword>
<comment type="caution">
    <text evidence="2">The sequence shown here is derived from an EMBL/GenBank/DDBJ whole genome shotgun (WGS) entry which is preliminary data.</text>
</comment>
<evidence type="ECO:0000313" key="2">
    <source>
        <dbReference type="EMBL" id="MDA0177233.1"/>
    </source>
</evidence>